<keyword evidence="2" id="KW-1185">Reference proteome</keyword>
<gene>
    <name evidence="1" type="ORF">AKO1_001110</name>
</gene>
<dbReference type="AlphaFoldDB" id="A0AAW2ZF10"/>
<comment type="caution">
    <text evidence="1">The sequence shown here is derived from an EMBL/GenBank/DDBJ whole genome shotgun (WGS) entry which is preliminary data.</text>
</comment>
<accession>A0AAW2ZF10</accession>
<dbReference type="PANTHER" id="PTHR34651">
    <property type="entry name" value="SIMILAR TO ENSANGP00000021391"/>
    <property type="match status" value="1"/>
</dbReference>
<dbReference type="EMBL" id="JAOPGA020001325">
    <property type="protein sequence ID" value="KAL0487244.1"/>
    <property type="molecule type" value="Genomic_DNA"/>
</dbReference>
<sequence length="188" mass="21904">MKLAGIVLETVWSHIGRPNRTKAMEIVNHQLSHGMGYTSFYIPYFASCNEHFGRSHMYWVVRPRTNHQNTSDAELGCEFIPNKPNILLDQTDGDNKNKHSSDLFYYNIYRTGCFPFIKYYCVRTNKQQTEIGWEEQMYRIIKFINLGIPTLAYGMISLIMVKSVKYIQTSQGQVPILFLYKYDDGSDS</sequence>
<keyword evidence="1" id="KW-0812">Transmembrane</keyword>
<name>A0AAW2ZF10_9EUKA</name>
<reference evidence="1 2" key="1">
    <citation type="submission" date="2024-03" db="EMBL/GenBank/DDBJ databases">
        <title>The Acrasis kona genome and developmental transcriptomes reveal deep origins of eukaryotic multicellular pathways.</title>
        <authorList>
            <person name="Sheikh S."/>
            <person name="Fu C.-J."/>
            <person name="Brown M.W."/>
            <person name="Baldauf S.L."/>
        </authorList>
    </citation>
    <scope>NUCLEOTIDE SEQUENCE [LARGE SCALE GENOMIC DNA]</scope>
    <source>
        <strain evidence="1 2">ATCC MYA-3509</strain>
    </source>
</reference>
<dbReference type="Proteomes" id="UP001431209">
    <property type="component" value="Unassembled WGS sequence"/>
</dbReference>
<evidence type="ECO:0000313" key="1">
    <source>
        <dbReference type="EMBL" id="KAL0487244.1"/>
    </source>
</evidence>
<evidence type="ECO:0000313" key="2">
    <source>
        <dbReference type="Proteomes" id="UP001431209"/>
    </source>
</evidence>
<keyword evidence="1" id="KW-0472">Membrane</keyword>
<dbReference type="InterPro" id="IPR029245">
    <property type="entry name" value="DUF4528"/>
</dbReference>
<protein>
    <submittedName>
        <fullName evidence="1">1 TM domain-containing transmembrane protein</fullName>
    </submittedName>
</protein>
<organism evidence="1 2">
    <name type="scientific">Acrasis kona</name>
    <dbReference type="NCBI Taxonomy" id="1008807"/>
    <lineage>
        <taxon>Eukaryota</taxon>
        <taxon>Discoba</taxon>
        <taxon>Heterolobosea</taxon>
        <taxon>Tetramitia</taxon>
        <taxon>Eutetramitia</taxon>
        <taxon>Acrasidae</taxon>
        <taxon>Acrasis</taxon>
    </lineage>
</organism>
<dbReference type="PANTHER" id="PTHR34651:SF1">
    <property type="entry name" value="SIMILAR TO ENSANGP00000021391"/>
    <property type="match status" value="1"/>
</dbReference>
<proteinExistence type="predicted"/>
<dbReference type="Pfam" id="PF15031">
    <property type="entry name" value="DUF4528"/>
    <property type="match status" value="1"/>
</dbReference>